<protein>
    <submittedName>
        <fullName evidence="3">DUF1266 domain-containing protein</fullName>
    </submittedName>
</protein>
<evidence type="ECO:0000259" key="1">
    <source>
        <dbReference type="Pfam" id="PF06889"/>
    </source>
</evidence>
<dbReference type="Proteomes" id="UP000531840">
    <property type="component" value="Unassembled WGS sequence"/>
</dbReference>
<sequence>MISEYVLLCAPYRFEDSFLIRLNENIIKNNLFSIIMPGINTNTRNLVKNSIKNNFGIVDKYTLTDTLNKLQNGDFQINNNIIEEIISGIENLNTRETIVKISSMTKDKGIQGFDDCRIIDTLTKSYAAELITKEDFNSLFKEHTERIKNDYQSWEQYLSSCVLGKLLQVVEESFTITTSEEFISDIYSYCISSINVFSYSSFWKDHNLNNLGLELSKLLGTDYEQDKSKTSETQAQYSGTDNIKYLSNDLIGYLEIKGIDADNIIDYEKYDYLSKMAEYVIWDPIVNNKLDWLVTPIKSEQDTLLMPKEYSSLPSTEDYWIRYTKLNEYYDKNIFAMFVGSLNILALFTEKCVYSFEKKMLFKKTVVEIPWNEVKLEAKLDLDFNGTYIYLNGRKIFDMLEVMDYSLIGLSKDDIKNMEEKQIKQIENEWTEKLNKVLADIPKRVKEFSTKSL</sequence>
<accession>A0ABX2SYL4</accession>
<evidence type="ECO:0000259" key="2">
    <source>
        <dbReference type="Pfam" id="PF26565"/>
    </source>
</evidence>
<gene>
    <name evidence="3" type="ORF">HZY85_03695</name>
</gene>
<reference evidence="3 4" key="1">
    <citation type="submission" date="2020-07" db="EMBL/GenBank/DDBJ databases">
        <title>MOT database genomes.</title>
        <authorList>
            <person name="Joseph S."/>
            <person name="Aduse-Opoku J."/>
            <person name="Hashim A."/>
            <person name="Wade W."/>
            <person name="Curtis M."/>
        </authorList>
    </citation>
    <scope>NUCLEOTIDE SEQUENCE [LARGE SCALE GENOMIC DNA]</scope>
    <source>
        <strain evidence="3 4">CIP 106318</strain>
    </source>
</reference>
<feature type="domain" description="DUF1266" evidence="1">
    <location>
        <begin position="96"/>
        <end position="175"/>
    </location>
</feature>
<evidence type="ECO:0000313" key="4">
    <source>
        <dbReference type="Proteomes" id="UP000531840"/>
    </source>
</evidence>
<dbReference type="RefSeq" id="WP_179941023.1">
    <property type="nucleotide sequence ID" value="NZ_JACBYF010000005.1"/>
</dbReference>
<dbReference type="InterPro" id="IPR058816">
    <property type="entry name" value="PH_39"/>
</dbReference>
<dbReference type="Pfam" id="PF06889">
    <property type="entry name" value="DUF1266"/>
    <property type="match status" value="1"/>
</dbReference>
<keyword evidence="4" id="KW-1185">Reference proteome</keyword>
<name>A0ABX2SYL4_9BACL</name>
<evidence type="ECO:0000313" key="3">
    <source>
        <dbReference type="EMBL" id="NYS47299.1"/>
    </source>
</evidence>
<proteinExistence type="predicted"/>
<dbReference type="InterPro" id="IPR009677">
    <property type="entry name" value="DUF1266"/>
</dbReference>
<comment type="caution">
    <text evidence="3">The sequence shown here is derived from an EMBL/GenBank/DDBJ whole genome shotgun (WGS) entry which is preliminary data.</text>
</comment>
<feature type="domain" description="PH" evidence="2">
    <location>
        <begin position="268"/>
        <end position="445"/>
    </location>
</feature>
<dbReference type="Pfam" id="PF26565">
    <property type="entry name" value="PH_39"/>
    <property type="match status" value="1"/>
</dbReference>
<dbReference type="EMBL" id="JACBYF010000005">
    <property type="protein sequence ID" value="NYS47299.1"/>
    <property type="molecule type" value="Genomic_DNA"/>
</dbReference>
<organism evidence="3 4">
    <name type="scientific">Gemelliphila palaticanis</name>
    <dbReference type="NCBI Taxonomy" id="81950"/>
    <lineage>
        <taxon>Bacteria</taxon>
        <taxon>Bacillati</taxon>
        <taxon>Bacillota</taxon>
        <taxon>Bacilli</taxon>
        <taxon>Bacillales</taxon>
        <taxon>Gemellaceae</taxon>
        <taxon>Gemelliphila</taxon>
    </lineage>
</organism>